<evidence type="ECO:0000313" key="1">
    <source>
        <dbReference type="EMBL" id="KAH7912455.1"/>
    </source>
</evidence>
<keyword evidence="2" id="KW-1185">Reference proteome</keyword>
<protein>
    <submittedName>
        <fullName evidence="1">Uncharacterized protein</fullName>
    </submittedName>
</protein>
<reference evidence="1" key="1">
    <citation type="journal article" date="2021" name="New Phytol.">
        <title>Evolutionary innovations through gain and loss of genes in the ectomycorrhizal Boletales.</title>
        <authorList>
            <person name="Wu G."/>
            <person name="Miyauchi S."/>
            <person name="Morin E."/>
            <person name="Kuo A."/>
            <person name="Drula E."/>
            <person name="Varga T."/>
            <person name="Kohler A."/>
            <person name="Feng B."/>
            <person name="Cao Y."/>
            <person name="Lipzen A."/>
            <person name="Daum C."/>
            <person name="Hundley H."/>
            <person name="Pangilinan J."/>
            <person name="Johnson J."/>
            <person name="Barry K."/>
            <person name="LaButti K."/>
            <person name="Ng V."/>
            <person name="Ahrendt S."/>
            <person name="Min B."/>
            <person name="Choi I.G."/>
            <person name="Park H."/>
            <person name="Plett J.M."/>
            <person name="Magnuson J."/>
            <person name="Spatafora J.W."/>
            <person name="Nagy L.G."/>
            <person name="Henrissat B."/>
            <person name="Grigoriev I.V."/>
            <person name="Yang Z.L."/>
            <person name="Xu J."/>
            <person name="Martin F.M."/>
        </authorList>
    </citation>
    <scope>NUCLEOTIDE SEQUENCE</scope>
    <source>
        <strain evidence="1">ATCC 28755</strain>
    </source>
</reference>
<dbReference type="Proteomes" id="UP000790377">
    <property type="component" value="Unassembled WGS sequence"/>
</dbReference>
<gene>
    <name evidence="1" type="ORF">BJ138DRAFT_988650</name>
</gene>
<feature type="non-terminal residue" evidence="1">
    <location>
        <position position="1"/>
    </location>
</feature>
<organism evidence="1 2">
    <name type="scientific">Hygrophoropsis aurantiaca</name>
    <dbReference type="NCBI Taxonomy" id="72124"/>
    <lineage>
        <taxon>Eukaryota</taxon>
        <taxon>Fungi</taxon>
        <taxon>Dikarya</taxon>
        <taxon>Basidiomycota</taxon>
        <taxon>Agaricomycotina</taxon>
        <taxon>Agaricomycetes</taxon>
        <taxon>Agaricomycetidae</taxon>
        <taxon>Boletales</taxon>
        <taxon>Coniophorineae</taxon>
        <taxon>Hygrophoropsidaceae</taxon>
        <taxon>Hygrophoropsis</taxon>
    </lineage>
</organism>
<name>A0ACB8AGZ8_9AGAM</name>
<accession>A0ACB8AGZ8</accession>
<feature type="non-terminal residue" evidence="1">
    <location>
        <position position="159"/>
    </location>
</feature>
<sequence>NIPHRYVRVVNSETDKLEPMTSLKSLLDSLDKKVWIVELVSEKPEPVVKVVDRMESLRKFKEMQRAHRAAVKASSAHKEIQMTWGVDVGDLTHKLSKARAELEKGNRVDIVIAPKKGQQLPKYAEMKTRANQIASSLADIATEKKARDVQKTVTVMSFQ</sequence>
<dbReference type="EMBL" id="MU267651">
    <property type="protein sequence ID" value="KAH7912455.1"/>
    <property type="molecule type" value="Genomic_DNA"/>
</dbReference>
<proteinExistence type="predicted"/>
<evidence type="ECO:0000313" key="2">
    <source>
        <dbReference type="Proteomes" id="UP000790377"/>
    </source>
</evidence>
<comment type="caution">
    <text evidence="1">The sequence shown here is derived from an EMBL/GenBank/DDBJ whole genome shotgun (WGS) entry which is preliminary data.</text>
</comment>